<dbReference type="PANTHER" id="PTHR38934:SF6">
    <property type="entry name" value="CHROMOSOME UNDETERMINED SCAFFOLD_176, WHOLE GENOME SHOTGUN SEQUENCE"/>
    <property type="match status" value="1"/>
</dbReference>
<organism evidence="6 7">
    <name type="scientific">Enhygromyxa salina</name>
    <dbReference type="NCBI Taxonomy" id="215803"/>
    <lineage>
        <taxon>Bacteria</taxon>
        <taxon>Pseudomonadati</taxon>
        <taxon>Myxococcota</taxon>
        <taxon>Polyangia</taxon>
        <taxon>Nannocystales</taxon>
        <taxon>Nannocystaceae</taxon>
        <taxon>Enhygromyxa</taxon>
    </lineage>
</organism>
<keyword evidence="1 5" id="KW-0732">Signal</keyword>
<evidence type="ECO:0000256" key="3">
    <source>
        <dbReference type="ARBA" id="ARBA00023157"/>
    </source>
</evidence>
<dbReference type="AlphaFoldDB" id="A0A2S9YUA0"/>
<dbReference type="InterPro" id="IPR011043">
    <property type="entry name" value="Gal_Oxase/kelch_b-propeller"/>
</dbReference>
<evidence type="ECO:0000256" key="5">
    <source>
        <dbReference type="SAM" id="SignalP"/>
    </source>
</evidence>
<dbReference type="PANTHER" id="PTHR38934">
    <property type="entry name" value="HYPHALLY REGULATED CELL WALL PROTEIN 1"/>
    <property type="match status" value="1"/>
</dbReference>
<evidence type="ECO:0008006" key="8">
    <source>
        <dbReference type="Google" id="ProtNLM"/>
    </source>
</evidence>
<dbReference type="InterPro" id="IPR011936">
    <property type="entry name" value="Myxo_disulph_rpt"/>
</dbReference>
<accession>A0A2S9YUA0</accession>
<keyword evidence="2" id="KW-0677">Repeat</keyword>
<evidence type="ECO:0000256" key="1">
    <source>
        <dbReference type="ARBA" id="ARBA00022729"/>
    </source>
</evidence>
<proteinExistence type="predicted"/>
<dbReference type="OrthoDB" id="53254at2"/>
<feature type="compositionally biased region" description="Acidic residues" evidence="4">
    <location>
        <begin position="40"/>
        <end position="54"/>
    </location>
</feature>
<dbReference type="PROSITE" id="PS51257">
    <property type="entry name" value="PROKAR_LIPOPROTEIN"/>
    <property type="match status" value="1"/>
</dbReference>
<dbReference type="SUPFAM" id="SSF50965">
    <property type="entry name" value="Galactose oxidase, central domain"/>
    <property type="match status" value="1"/>
</dbReference>
<dbReference type="Proteomes" id="UP000238823">
    <property type="component" value="Unassembled WGS sequence"/>
</dbReference>
<feature type="signal peptide" evidence="5">
    <location>
        <begin position="1"/>
        <end position="20"/>
    </location>
</feature>
<evidence type="ECO:0000313" key="7">
    <source>
        <dbReference type="Proteomes" id="UP000238823"/>
    </source>
</evidence>
<evidence type="ECO:0000256" key="4">
    <source>
        <dbReference type="SAM" id="MobiDB-lite"/>
    </source>
</evidence>
<feature type="region of interest" description="Disordered" evidence="4">
    <location>
        <begin position="32"/>
        <end position="55"/>
    </location>
</feature>
<dbReference type="EMBL" id="PVNL01000037">
    <property type="protein sequence ID" value="PRQ08691.1"/>
    <property type="molecule type" value="Genomic_DNA"/>
</dbReference>
<sequence>MRRYHQLIGLTVLLGLPLSAACVPGGSDDGGLSTYTTGDGDGDPAETGSDDGECGDGVVQPGEDCDLGSQNSESGQCTPACTIAACGDGYVYEGFEECDDQNASNTDDCVQGCKLATCGDGFTHEGVETCDDGNDDPADGCNSMCLTGECGDGVLQAGEQCDDGNMDTSDGCPACQVAFCGDGYVQAGVEACDDGNDQTNDGCISPMCVPATCGDGYLWEGMEECDDGNLSDADACPNSCVPGFCGDGFKWVGMEECDDGNKIEDDSCDTSCIAAKDHVFLTSADGDPGFHRYSIRDNMWATVASPPTTTNSHITNDGVSVFLMGKNNTIYEYDPVDDSWSDFGVGPGNQTAGAMGLFRWFPDGFYYLKDGTSTVYVRRNGQWSSFDLDGTGSSAGTYDADTRELYIRTYSQLGFQVIDTTNDTVVRTIVDDTDVEEKNRNGSFVGGYFYSRTWYGPFQRFDGVTGAKTAMNGHPISSNTGTDTDFTTGKIYVSGYSFDGTVLQVYDPVNDMMTTLAASPNAIWQSTITVMRH</sequence>
<comment type="caution">
    <text evidence="6">The sequence shown here is derived from an EMBL/GenBank/DDBJ whole genome shotgun (WGS) entry which is preliminary data.</text>
</comment>
<feature type="chain" id="PRO_5015677356" description="Multiple EGF-like-domain protein 3" evidence="5">
    <location>
        <begin position="21"/>
        <end position="533"/>
    </location>
</feature>
<reference evidence="6 7" key="1">
    <citation type="submission" date="2018-03" db="EMBL/GenBank/DDBJ databases">
        <title>Draft Genome Sequences of the Obligatory Marine Myxobacteria Enhygromyxa salina SWB007.</title>
        <authorList>
            <person name="Poehlein A."/>
            <person name="Moghaddam J.A."/>
            <person name="Harms H."/>
            <person name="Alanjari M."/>
            <person name="Koenig G.M."/>
            <person name="Daniel R."/>
            <person name="Schaeberle T.F."/>
        </authorList>
    </citation>
    <scope>NUCLEOTIDE SEQUENCE [LARGE SCALE GENOMIC DNA]</scope>
    <source>
        <strain evidence="6 7">SWB007</strain>
    </source>
</reference>
<evidence type="ECO:0000313" key="6">
    <source>
        <dbReference type="EMBL" id="PRQ08691.1"/>
    </source>
</evidence>
<name>A0A2S9YUA0_9BACT</name>
<keyword evidence="3" id="KW-1015">Disulfide bond</keyword>
<dbReference type="Pfam" id="PF13948">
    <property type="entry name" value="DUF4215"/>
    <property type="match status" value="4"/>
</dbReference>
<dbReference type="NCBIfam" id="TIGR02232">
    <property type="entry name" value="myxo_disulf_rpt"/>
    <property type="match status" value="6"/>
</dbReference>
<evidence type="ECO:0000256" key="2">
    <source>
        <dbReference type="ARBA" id="ARBA00022737"/>
    </source>
</evidence>
<gene>
    <name evidence="6" type="ORF">ENSA7_15910</name>
</gene>
<protein>
    <recommendedName>
        <fullName evidence="8">Multiple EGF-like-domain protein 3</fullName>
    </recommendedName>
</protein>